<keyword evidence="2" id="KW-1185">Reference proteome</keyword>
<organism evidence="1 2">
    <name type="scientific">Antarcticirhabdus aurantiaca</name>
    <dbReference type="NCBI Taxonomy" id="2606717"/>
    <lineage>
        <taxon>Bacteria</taxon>
        <taxon>Pseudomonadati</taxon>
        <taxon>Pseudomonadota</taxon>
        <taxon>Alphaproteobacteria</taxon>
        <taxon>Hyphomicrobiales</taxon>
        <taxon>Aurantimonadaceae</taxon>
        <taxon>Antarcticirhabdus</taxon>
    </lineage>
</organism>
<evidence type="ECO:0000313" key="1">
    <source>
        <dbReference type="EMBL" id="WAJ27250.1"/>
    </source>
</evidence>
<accession>A0ACD4NK35</accession>
<sequence>MSALSTLDSRPNPLGFSLRRGAAGGWFVEGPSNCCGGIFVSREAALDFIKRERRSLEDLHHHVAFHPAPEDKPSPAAAAIRLVHG</sequence>
<proteinExistence type="predicted"/>
<evidence type="ECO:0000313" key="2">
    <source>
        <dbReference type="Proteomes" id="UP001163223"/>
    </source>
</evidence>
<name>A0ACD4NK35_9HYPH</name>
<dbReference type="EMBL" id="CP113520">
    <property type="protein sequence ID" value="WAJ27250.1"/>
    <property type="molecule type" value="Genomic_DNA"/>
</dbReference>
<dbReference type="Proteomes" id="UP001163223">
    <property type="component" value="Chromosome"/>
</dbReference>
<gene>
    <name evidence="1" type="ORF">OXU80_20700</name>
</gene>
<protein>
    <submittedName>
        <fullName evidence="1">Uncharacterized protein</fullName>
    </submittedName>
</protein>
<reference evidence="1" key="1">
    <citation type="submission" date="2022-11" db="EMBL/GenBank/DDBJ databases">
        <title>beta-Carotene-producing bacterium, Jeongeuplla avenae sp. nov., alleviates the salt stress of Arabidopsis seedlings.</title>
        <authorList>
            <person name="Jiang L."/>
            <person name="Lee J."/>
        </authorList>
    </citation>
    <scope>NUCLEOTIDE SEQUENCE</scope>
    <source>
        <strain evidence="1">DY_R2A_6</strain>
    </source>
</reference>